<dbReference type="Proteomes" id="UP001552299">
    <property type="component" value="Unassembled WGS sequence"/>
</dbReference>
<evidence type="ECO:0000313" key="3">
    <source>
        <dbReference type="Proteomes" id="UP001552299"/>
    </source>
</evidence>
<accession>A0ABD0V7S9</accession>
<evidence type="ECO:0000256" key="1">
    <source>
        <dbReference type="SAM" id="MobiDB-lite"/>
    </source>
</evidence>
<dbReference type="EMBL" id="JANQDX010000007">
    <property type="protein sequence ID" value="KAL0921024.1"/>
    <property type="molecule type" value="Genomic_DNA"/>
</dbReference>
<comment type="caution">
    <text evidence="2">The sequence shown here is derived from an EMBL/GenBank/DDBJ whole genome shotgun (WGS) entry which is preliminary data.</text>
</comment>
<dbReference type="AlphaFoldDB" id="A0ABD0V7S9"/>
<organism evidence="2 3">
    <name type="scientific">Dendrobium thyrsiflorum</name>
    <name type="common">Pinecone-like raceme dendrobium</name>
    <name type="synonym">Orchid</name>
    <dbReference type="NCBI Taxonomy" id="117978"/>
    <lineage>
        <taxon>Eukaryota</taxon>
        <taxon>Viridiplantae</taxon>
        <taxon>Streptophyta</taxon>
        <taxon>Embryophyta</taxon>
        <taxon>Tracheophyta</taxon>
        <taxon>Spermatophyta</taxon>
        <taxon>Magnoliopsida</taxon>
        <taxon>Liliopsida</taxon>
        <taxon>Asparagales</taxon>
        <taxon>Orchidaceae</taxon>
        <taxon>Epidendroideae</taxon>
        <taxon>Malaxideae</taxon>
        <taxon>Dendrobiinae</taxon>
        <taxon>Dendrobium</taxon>
    </lineage>
</organism>
<keyword evidence="3" id="KW-1185">Reference proteome</keyword>
<name>A0ABD0V7S9_DENTH</name>
<proteinExistence type="predicted"/>
<protein>
    <submittedName>
        <fullName evidence="2">Uncharacterized protein</fullName>
    </submittedName>
</protein>
<sequence length="132" mass="14449">MSNEDIIICGANVKDNIYNELTVAERSGSGSGAKVSRMLLALNSLKLSAQSPPWRRNARPRAASPRRSSRLRASPAITIGRKFSIVWSTDSKSSLIPHQKIIMIGHESRGKIKLETSEIEIGIIRTPISANL</sequence>
<gene>
    <name evidence="2" type="ORF">M5K25_008051</name>
</gene>
<evidence type="ECO:0000313" key="2">
    <source>
        <dbReference type="EMBL" id="KAL0921024.1"/>
    </source>
</evidence>
<reference evidence="2 3" key="1">
    <citation type="journal article" date="2024" name="Plant Biotechnol. J.">
        <title>Dendrobium thyrsiflorum genome and its molecular insights into genes involved in important horticultural traits.</title>
        <authorList>
            <person name="Chen B."/>
            <person name="Wang J.Y."/>
            <person name="Zheng P.J."/>
            <person name="Li K.L."/>
            <person name="Liang Y.M."/>
            <person name="Chen X.F."/>
            <person name="Zhang C."/>
            <person name="Zhao X."/>
            <person name="He X."/>
            <person name="Zhang G.Q."/>
            <person name="Liu Z.J."/>
            <person name="Xu Q."/>
        </authorList>
    </citation>
    <scope>NUCLEOTIDE SEQUENCE [LARGE SCALE GENOMIC DNA]</scope>
    <source>
        <strain evidence="2">GZMU011</strain>
    </source>
</reference>
<feature type="region of interest" description="Disordered" evidence="1">
    <location>
        <begin position="51"/>
        <end position="71"/>
    </location>
</feature>